<organism evidence="1 2">
    <name type="scientific">Petralouisia muris</name>
    <dbReference type="NCBI Taxonomy" id="3032872"/>
    <lineage>
        <taxon>Bacteria</taxon>
        <taxon>Bacillati</taxon>
        <taxon>Bacillota</taxon>
        <taxon>Clostridia</taxon>
        <taxon>Lachnospirales</taxon>
        <taxon>Lachnospiraceae</taxon>
        <taxon>Petralouisia</taxon>
    </lineage>
</organism>
<protein>
    <submittedName>
        <fullName evidence="1">Uncharacterized protein</fullName>
    </submittedName>
</protein>
<name>A0AC61RNL5_9FIRM</name>
<accession>A0AC61RNL5</accession>
<evidence type="ECO:0000313" key="2">
    <source>
        <dbReference type="Proteomes" id="UP000304953"/>
    </source>
</evidence>
<comment type="caution">
    <text evidence="1">The sequence shown here is derived from an EMBL/GenBank/DDBJ whole genome shotgun (WGS) entry which is preliminary data.</text>
</comment>
<evidence type="ECO:0000313" key="1">
    <source>
        <dbReference type="EMBL" id="TGY88740.1"/>
    </source>
</evidence>
<gene>
    <name evidence="1" type="ORF">E5329_25270</name>
</gene>
<sequence>MEKQVYITEEERAKCQKVVDAFAELYEMENIVVIDVGRYGFVELKYYKPPHGFEEDATFTDSRALFDALWQEWFNTTLYLTAKEMELDDILYEEVFNRLSQEKQSAIIGRKIDFANKVGITP</sequence>
<keyword evidence="2" id="KW-1185">Reference proteome</keyword>
<dbReference type="EMBL" id="SRYA01000094">
    <property type="protein sequence ID" value="TGY88740.1"/>
    <property type="molecule type" value="Genomic_DNA"/>
</dbReference>
<proteinExistence type="predicted"/>
<reference evidence="1" key="1">
    <citation type="submission" date="2019-04" db="EMBL/GenBank/DDBJ databases">
        <title>Microbes associate with the intestines of laboratory mice.</title>
        <authorList>
            <person name="Navarre W."/>
            <person name="Wong E."/>
            <person name="Huang K."/>
            <person name="Tropini C."/>
            <person name="Ng K."/>
            <person name="Yu B."/>
        </authorList>
    </citation>
    <scope>NUCLEOTIDE SEQUENCE</scope>
    <source>
        <strain evidence="1">NM01_1-7b</strain>
    </source>
</reference>
<dbReference type="Proteomes" id="UP000304953">
    <property type="component" value="Unassembled WGS sequence"/>
</dbReference>